<dbReference type="SMART" id="SM00256">
    <property type="entry name" value="FBOX"/>
    <property type="match status" value="1"/>
</dbReference>
<keyword evidence="4" id="KW-1185">Reference proteome</keyword>
<dbReference type="Gene3D" id="1.20.1280.50">
    <property type="match status" value="1"/>
</dbReference>
<comment type="caution">
    <text evidence="3">The sequence shown here is derived from an EMBL/GenBank/DDBJ whole genome shotgun (WGS) entry which is preliminary data.</text>
</comment>
<evidence type="ECO:0000313" key="4">
    <source>
        <dbReference type="Proteomes" id="UP001372338"/>
    </source>
</evidence>
<dbReference type="Proteomes" id="UP001372338">
    <property type="component" value="Unassembled WGS sequence"/>
</dbReference>
<dbReference type="PANTHER" id="PTHR31672:SF13">
    <property type="entry name" value="F-BOX PROTEIN CPR30-LIKE"/>
    <property type="match status" value="1"/>
</dbReference>
<name>A0AAN9I0E2_CROPI</name>
<dbReference type="CDD" id="cd22157">
    <property type="entry name" value="F-box_AtFBW1-like"/>
    <property type="match status" value="1"/>
</dbReference>
<dbReference type="InterPro" id="IPR017451">
    <property type="entry name" value="F-box-assoc_interact_dom"/>
</dbReference>
<feature type="region of interest" description="Disordered" evidence="1">
    <location>
        <begin position="1"/>
        <end position="20"/>
    </location>
</feature>
<dbReference type="InterPro" id="IPR006527">
    <property type="entry name" value="F-box-assoc_dom_typ1"/>
</dbReference>
<protein>
    <recommendedName>
        <fullName evidence="2">F-box domain-containing protein</fullName>
    </recommendedName>
</protein>
<feature type="domain" description="F-box" evidence="2">
    <location>
        <begin position="28"/>
        <end position="66"/>
    </location>
</feature>
<proteinExistence type="predicted"/>
<dbReference type="EMBL" id="JAYWIO010000006">
    <property type="protein sequence ID" value="KAK7256016.1"/>
    <property type="molecule type" value="Genomic_DNA"/>
</dbReference>
<evidence type="ECO:0000313" key="3">
    <source>
        <dbReference type="EMBL" id="KAK7256016.1"/>
    </source>
</evidence>
<sequence>MPVAVSTDNPRKRRRSPAQLPPFSVPTYDLLADILSRLQVKSLLRFKCVCKKWNALISHPHFAKTHFHRSTTDPTFTHHMLLPQSCFLRDGVVSCSVKSLFNGNDFDVVVPQSLRYPLRPNHDVVGYCNGLLCLLFDKVRVRLLNPSTRSVSRESPPLFNRRDDPNRRVVFGFGYDDSSGAYKAVSVFVDYFMKSSVSVFSFGGGGEENGSWREVHGFPAAKPDWGKSGEFVNGTLNWLARTAQDHKGFVIDEKLHAVYVDEYFVIVCFDLGKETFTELSLPRDIDRSCSVGTVLGVLKDCLCVSQNYETMNFVVWLMTEHGVKESWTRLLNISYADLGMEDYAFLDPLCMSEKGDILLSTNVAECKVVLYNAGDGRLEHRGIQSEKSWYRSKVYVESLVWPTH</sequence>
<dbReference type="SUPFAM" id="SSF81383">
    <property type="entry name" value="F-box domain"/>
    <property type="match status" value="1"/>
</dbReference>
<dbReference type="InterPro" id="IPR050796">
    <property type="entry name" value="SCF_F-box_component"/>
</dbReference>
<evidence type="ECO:0000259" key="2">
    <source>
        <dbReference type="SMART" id="SM00256"/>
    </source>
</evidence>
<dbReference type="NCBIfam" id="TIGR01640">
    <property type="entry name" value="F_box_assoc_1"/>
    <property type="match status" value="1"/>
</dbReference>
<dbReference type="PANTHER" id="PTHR31672">
    <property type="entry name" value="BNACNNG10540D PROTEIN"/>
    <property type="match status" value="1"/>
</dbReference>
<accession>A0AAN9I0E2</accession>
<gene>
    <name evidence="3" type="ORF">RIF29_29447</name>
</gene>
<evidence type="ECO:0000256" key="1">
    <source>
        <dbReference type="SAM" id="MobiDB-lite"/>
    </source>
</evidence>
<dbReference type="Pfam" id="PF00646">
    <property type="entry name" value="F-box"/>
    <property type="match status" value="1"/>
</dbReference>
<organism evidence="3 4">
    <name type="scientific">Crotalaria pallida</name>
    <name type="common">Smooth rattlebox</name>
    <name type="synonym">Crotalaria striata</name>
    <dbReference type="NCBI Taxonomy" id="3830"/>
    <lineage>
        <taxon>Eukaryota</taxon>
        <taxon>Viridiplantae</taxon>
        <taxon>Streptophyta</taxon>
        <taxon>Embryophyta</taxon>
        <taxon>Tracheophyta</taxon>
        <taxon>Spermatophyta</taxon>
        <taxon>Magnoliopsida</taxon>
        <taxon>eudicotyledons</taxon>
        <taxon>Gunneridae</taxon>
        <taxon>Pentapetalae</taxon>
        <taxon>rosids</taxon>
        <taxon>fabids</taxon>
        <taxon>Fabales</taxon>
        <taxon>Fabaceae</taxon>
        <taxon>Papilionoideae</taxon>
        <taxon>50 kb inversion clade</taxon>
        <taxon>genistoids sensu lato</taxon>
        <taxon>core genistoids</taxon>
        <taxon>Crotalarieae</taxon>
        <taxon>Crotalaria</taxon>
    </lineage>
</organism>
<dbReference type="InterPro" id="IPR036047">
    <property type="entry name" value="F-box-like_dom_sf"/>
</dbReference>
<dbReference type="AlphaFoldDB" id="A0AAN9I0E2"/>
<dbReference type="Pfam" id="PF07734">
    <property type="entry name" value="FBA_1"/>
    <property type="match status" value="1"/>
</dbReference>
<dbReference type="InterPro" id="IPR001810">
    <property type="entry name" value="F-box_dom"/>
</dbReference>
<reference evidence="3 4" key="1">
    <citation type="submission" date="2024-01" db="EMBL/GenBank/DDBJ databases">
        <title>The genomes of 5 underutilized Papilionoideae crops provide insights into root nodulation and disease resistanc.</title>
        <authorList>
            <person name="Yuan L."/>
        </authorList>
    </citation>
    <scope>NUCLEOTIDE SEQUENCE [LARGE SCALE GENOMIC DNA]</scope>
    <source>
        <strain evidence="3">ZHUSHIDOU_FW_LH</strain>
        <tissue evidence="3">Leaf</tissue>
    </source>
</reference>